<sequence length="85" mass="9880">MVKNSKEYMFVRVHAVPHAKKEKMLAEAQEHVYTISVRERAEQNAANKRIRELVAVHYKVPVTKVRMLTGHRSASKLLEIIQINE</sequence>
<dbReference type="Gene3D" id="3.30.1200.10">
    <property type="entry name" value="YggU-like"/>
    <property type="match status" value="1"/>
</dbReference>
<name>A0A1F6DFQ5_9BACT</name>
<evidence type="ECO:0000313" key="2">
    <source>
        <dbReference type="EMBL" id="OGG60269.1"/>
    </source>
</evidence>
<proteinExistence type="inferred from homology"/>
<organism evidence="2 3">
    <name type="scientific">Candidatus Kaiserbacteria bacterium RIFCSPHIGHO2_02_FULL_50_50</name>
    <dbReference type="NCBI Taxonomy" id="1798492"/>
    <lineage>
        <taxon>Bacteria</taxon>
        <taxon>Candidatus Kaiseribacteriota</taxon>
    </lineage>
</organism>
<reference evidence="2 3" key="1">
    <citation type="journal article" date="2016" name="Nat. Commun.">
        <title>Thousands of microbial genomes shed light on interconnected biogeochemical processes in an aquifer system.</title>
        <authorList>
            <person name="Anantharaman K."/>
            <person name="Brown C.T."/>
            <person name="Hug L.A."/>
            <person name="Sharon I."/>
            <person name="Castelle C.J."/>
            <person name="Probst A.J."/>
            <person name="Thomas B.C."/>
            <person name="Singh A."/>
            <person name="Wilkins M.J."/>
            <person name="Karaoz U."/>
            <person name="Brodie E.L."/>
            <person name="Williams K.H."/>
            <person name="Hubbard S.S."/>
            <person name="Banfield J.F."/>
        </authorList>
    </citation>
    <scope>NUCLEOTIDE SEQUENCE [LARGE SCALE GENOMIC DNA]</scope>
</reference>
<dbReference type="Pfam" id="PF02594">
    <property type="entry name" value="DUF167"/>
    <property type="match status" value="1"/>
</dbReference>
<dbReference type="SUPFAM" id="SSF69786">
    <property type="entry name" value="YggU-like"/>
    <property type="match status" value="1"/>
</dbReference>
<dbReference type="InterPro" id="IPR003746">
    <property type="entry name" value="DUF167"/>
</dbReference>
<dbReference type="EMBL" id="MFLF01000008">
    <property type="protein sequence ID" value="OGG60269.1"/>
    <property type="molecule type" value="Genomic_DNA"/>
</dbReference>
<protein>
    <submittedName>
        <fullName evidence="2">Uncharacterized protein</fullName>
    </submittedName>
</protein>
<comment type="caution">
    <text evidence="2">The sequence shown here is derived from an EMBL/GenBank/DDBJ whole genome shotgun (WGS) entry which is preliminary data.</text>
</comment>
<gene>
    <name evidence="2" type="ORF">A3C89_00710</name>
</gene>
<comment type="similarity">
    <text evidence="1">Belongs to the UPF0235 family.</text>
</comment>
<dbReference type="SMART" id="SM01152">
    <property type="entry name" value="DUF167"/>
    <property type="match status" value="1"/>
</dbReference>
<accession>A0A1F6DFQ5</accession>
<dbReference type="STRING" id="1798492.A3C89_00710"/>
<dbReference type="InterPro" id="IPR036591">
    <property type="entry name" value="YggU-like_sf"/>
</dbReference>
<dbReference type="AlphaFoldDB" id="A0A1F6DFQ5"/>
<evidence type="ECO:0000256" key="1">
    <source>
        <dbReference type="ARBA" id="ARBA00010364"/>
    </source>
</evidence>
<dbReference type="Proteomes" id="UP000178794">
    <property type="component" value="Unassembled WGS sequence"/>
</dbReference>
<dbReference type="NCBIfam" id="TIGR00251">
    <property type="entry name" value="DUF167 family protein"/>
    <property type="match status" value="1"/>
</dbReference>
<evidence type="ECO:0000313" key="3">
    <source>
        <dbReference type="Proteomes" id="UP000178794"/>
    </source>
</evidence>